<dbReference type="PANTHER" id="PTHR47381">
    <property type="entry name" value="ALPHA/BETA-HYDROLASES SUPERFAMILY PROTEIN"/>
    <property type="match status" value="1"/>
</dbReference>
<name>X0W6H6_9ZZZZ</name>
<reference evidence="1" key="1">
    <citation type="journal article" date="2014" name="Front. Microbiol.">
        <title>High frequency of phylogenetically diverse reductive dehalogenase-homologous genes in deep subseafloor sedimentary metagenomes.</title>
        <authorList>
            <person name="Kawai M."/>
            <person name="Futagami T."/>
            <person name="Toyoda A."/>
            <person name="Takaki Y."/>
            <person name="Nishi S."/>
            <person name="Hori S."/>
            <person name="Arai W."/>
            <person name="Tsubouchi T."/>
            <person name="Morono Y."/>
            <person name="Uchiyama I."/>
            <person name="Ito T."/>
            <person name="Fujiyama A."/>
            <person name="Inagaki F."/>
            <person name="Takami H."/>
        </authorList>
    </citation>
    <scope>NUCLEOTIDE SEQUENCE</scope>
    <source>
        <strain evidence="1">Expedition CK06-06</strain>
    </source>
</reference>
<organism evidence="1">
    <name type="scientific">marine sediment metagenome</name>
    <dbReference type="NCBI Taxonomy" id="412755"/>
    <lineage>
        <taxon>unclassified sequences</taxon>
        <taxon>metagenomes</taxon>
        <taxon>ecological metagenomes</taxon>
    </lineage>
</organism>
<dbReference type="InterPro" id="IPR029058">
    <property type="entry name" value="AB_hydrolase_fold"/>
</dbReference>
<dbReference type="PANTHER" id="PTHR47381:SF3">
    <property type="entry name" value="ALPHA_BETA-HYDROLASES SUPERFAMILY PROTEIN"/>
    <property type="match status" value="1"/>
</dbReference>
<sequence length="186" mass="21257">MPRLSDEEWFEIYRTAVVEVRQVVDWASTRAELDVQRVGVLGVSFGGLVSAISMAVDERITTAALIVSGGNSGKIVQKAKARVLNREYRTSEAEYRAGQQQYTRYLAEVAEKGFEDVVPPRQSYLNDPMTFAGYLRQRPLLMINARWDEFIPREATLDFWEACGRPAITWLPGTHTAIWLWYPLIR</sequence>
<evidence type="ECO:0000313" key="1">
    <source>
        <dbReference type="EMBL" id="GAG20223.1"/>
    </source>
</evidence>
<gene>
    <name evidence="1" type="ORF">S01H1_60387</name>
</gene>
<accession>X0W6H6</accession>
<comment type="caution">
    <text evidence="1">The sequence shown here is derived from an EMBL/GenBank/DDBJ whole genome shotgun (WGS) entry which is preliminary data.</text>
</comment>
<dbReference type="SUPFAM" id="SSF53474">
    <property type="entry name" value="alpha/beta-Hydrolases"/>
    <property type="match status" value="1"/>
</dbReference>
<dbReference type="EMBL" id="BARS01039551">
    <property type="protein sequence ID" value="GAG20223.1"/>
    <property type="molecule type" value="Genomic_DNA"/>
</dbReference>
<dbReference type="Gene3D" id="3.40.50.1820">
    <property type="entry name" value="alpha/beta hydrolase"/>
    <property type="match status" value="1"/>
</dbReference>
<feature type="non-terminal residue" evidence="1">
    <location>
        <position position="186"/>
    </location>
</feature>
<evidence type="ECO:0008006" key="2">
    <source>
        <dbReference type="Google" id="ProtNLM"/>
    </source>
</evidence>
<dbReference type="AlphaFoldDB" id="X0W6H6"/>
<proteinExistence type="predicted"/>
<protein>
    <recommendedName>
        <fullName evidence="2">Peptidase S9 prolyl oligopeptidase catalytic domain-containing protein</fullName>
    </recommendedName>
</protein>